<accession>A0ABU5XN54</accession>
<gene>
    <name evidence="1" type="ORF">K6T79_20530</name>
</gene>
<proteinExistence type="predicted"/>
<sequence length="118" mass="12875">MAIDVRVCLNQSEDNFFGYQPGAPLSEVVAFALSEELVGEIAGGIPARALELVFDELNVDDPTTEWALRYRLDRNRSISVGDVVIVGDKAYAVERMGWQPVSLVADQITRLPNASHAG</sequence>
<organism evidence="1 2">
    <name type="scientific">[Mycobacterium] crassicus</name>
    <dbReference type="NCBI Taxonomy" id="2872309"/>
    <lineage>
        <taxon>Bacteria</taxon>
        <taxon>Bacillati</taxon>
        <taxon>Actinomycetota</taxon>
        <taxon>Actinomycetes</taxon>
        <taxon>Mycobacteriales</taxon>
        <taxon>Mycobacteriaceae</taxon>
        <taxon>Mycolicibacter</taxon>
    </lineage>
</organism>
<reference evidence="1 2" key="1">
    <citation type="submission" date="2023-12" db="EMBL/GenBank/DDBJ databases">
        <title>Description of new species of Mycobacterium terrae complex isolated from sewage at the Sao Paulo Zoological Park Foundation in Brazil.</title>
        <authorList>
            <person name="Romagnoli C.L."/>
            <person name="Conceicao E.C."/>
            <person name="Machado E."/>
            <person name="Barreto L.B.P.F."/>
            <person name="Sharma A."/>
            <person name="Silva N.M."/>
            <person name="Marques L.E."/>
            <person name="Juliana M.A."/>
            <person name="Lourenco M.C.S."/>
            <person name="Digiampietri L.A."/>
            <person name="Suffys P.N."/>
            <person name="Viana-Niero C."/>
        </authorList>
    </citation>
    <scope>NUCLEOTIDE SEQUENCE [LARGE SCALE GENOMIC DNA]</scope>
    <source>
        <strain evidence="1 2">MYC098</strain>
    </source>
</reference>
<dbReference type="EMBL" id="JAYJJR010000016">
    <property type="protein sequence ID" value="MEB3023414.1"/>
    <property type="molecule type" value="Genomic_DNA"/>
</dbReference>
<name>A0ABU5XN54_9MYCO</name>
<comment type="caution">
    <text evidence="1">The sequence shown here is derived from an EMBL/GenBank/DDBJ whole genome shotgun (WGS) entry which is preliminary data.</text>
</comment>
<protein>
    <submittedName>
        <fullName evidence="1">Uncharacterized protein</fullName>
    </submittedName>
</protein>
<dbReference type="RefSeq" id="WP_329780413.1">
    <property type="nucleotide sequence ID" value="NZ_JAYJJR010000016.1"/>
</dbReference>
<dbReference type="Proteomes" id="UP001299596">
    <property type="component" value="Unassembled WGS sequence"/>
</dbReference>
<keyword evidence="2" id="KW-1185">Reference proteome</keyword>
<evidence type="ECO:0000313" key="1">
    <source>
        <dbReference type="EMBL" id="MEB3023414.1"/>
    </source>
</evidence>
<evidence type="ECO:0000313" key="2">
    <source>
        <dbReference type="Proteomes" id="UP001299596"/>
    </source>
</evidence>